<name>A0ABP4E532_9ACTN</name>
<reference evidence="8" key="1">
    <citation type="journal article" date="2019" name="Int. J. Syst. Evol. Microbiol.">
        <title>The Global Catalogue of Microorganisms (GCM) 10K type strain sequencing project: providing services to taxonomists for standard genome sequencing and annotation.</title>
        <authorList>
            <consortium name="The Broad Institute Genomics Platform"/>
            <consortium name="The Broad Institute Genome Sequencing Center for Infectious Disease"/>
            <person name="Wu L."/>
            <person name="Ma J."/>
        </authorList>
    </citation>
    <scope>NUCLEOTIDE SEQUENCE [LARGE SCALE GENOMIC DNA]</scope>
    <source>
        <strain evidence="8">JCM 13008</strain>
    </source>
</reference>
<dbReference type="Pfam" id="PF13515">
    <property type="entry name" value="FUSC_2"/>
    <property type="match status" value="1"/>
</dbReference>
<organism evidence="7 8">
    <name type="scientific">Nocardioides dubius</name>
    <dbReference type="NCBI Taxonomy" id="317019"/>
    <lineage>
        <taxon>Bacteria</taxon>
        <taxon>Bacillati</taxon>
        <taxon>Actinomycetota</taxon>
        <taxon>Actinomycetes</taxon>
        <taxon>Propionibacteriales</taxon>
        <taxon>Nocardioidaceae</taxon>
        <taxon>Nocardioides</taxon>
    </lineage>
</organism>
<keyword evidence="2 5" id="KW-0812">Transmembrane</keyword>
<comment type="subcellular location">
    <subcellularLocation>
        <location evidence="1">Membrane</location>
        <topology evidence="1">Multi-pass membrane protein</topology>
    </subcellularLocation>
</comment>
<dbReference type="InterPro" id="IPR049453">
    <property type="entry name" value="Memb_transporter_dom"/>
</dbReference>
<feature type="transmembrane region" description="Helical" evidence="5">
    <location>
        <begin position="103"/>
        <end position="123"/>
    </location>
</feature>
<keyword evidence="3 5" id="KW-1133">Transmembrane helix</keyword>
<evidence type="ECO:0000256" key="2">
    <source>
        <dbReference type="ARBA" id="ARBA00022692"/>
    </source>
</evidence>
<protein>
    <submittedName>
        <fullName evidence="7">Aromatic acid exporter family protein</fullName>
    </submittedName>
</protein>
<evidence type="ECO:0000256" key="4">
    <source>
        <dbReference type="ARBA" id="ARBA00023136"/>
    </source>
</evidence>
<keyword evidence="8" id="KW-1185">Reference proteome</keyword>
<accession>A0ABP4E532</accession>
<dbReference type="EMBL" id="BAAALG010000001">
    <property type="protein sequence ID" value="GAA1091716.1"/>
    <property type="molecule type" value="Genomic_DNA"/>
</dbReference>
<feature type="domain" description="Integral membrane bound transporter" evidence="6">
    <location>
        <begin position="46"/>
        <end position="166"/>
    </location>
</feature>
<dbReference type="Proteomes" id="UP001501581">
    <property type="component" value="Unassembled WGS sequence"/>
</dbReference>
<dbReference type="RefSeq" id="WP_343990656.1">
    <property type="nucleotide sequence ID" value="NZ_BAAALG010000001.1"/>
</dbReference>
<gene>
    <name evidence="7" type="ORF">GCM10009668_03190</name>
</gene>
<sequence length="369" mass="39354">MATQRRMLQSLAPAPAMTLRDRFVAVRHRWRTLLRLAAATSAAYAVSTHVLGHEQAFFAPIAAVIVLLAGAGLRQRLLVELIVGVALGVLIGELLILAIGRGVWQLGLVVVLTAAIVHFSGLAGLARTQAVNSAVLLATVIPAPGADNPALTRFLDALVGGVCGLAMILLLPRNATRDIAVEVRPLLEQLQRVLHGVAQALRDGDPARADDALDLARGLQGQVNTAINTAENVAEVASMSPVRWHQRREVARYAAVLGDIDNAIRDARVLARRVGTLLRLGESCSEQMHRSIELLADGVHLFEAGLDDSATQAEAQEELVEAVRLALESLTGQLTVNRAAVAAQVRSLAADVLFASGMTRDELDVRLDF</sequence>
<proteinExistence type="predicted"/>
<evidence type="ECO:0000256" key="5">
    <source>
        <dbReference type="SAM" id="Phobius"/>
    </source>
</evidence>
<evidence type="ECO:0000256" key="3">
    <source>
        <dbReference type="ARBA" id="ARBA00022989"/>
    </source>
</evidence>
<evidence type="ECO:0000313" key="8">
    <source>
        <dbReference type="Proteomes" id="UP001501581"/>
    </source>
</evidence>
<feature type="transmembrane region" description="Helical" evidence="5">
    <location>
        <begin position="78"/>
        <end position="97"/>
    </location>
</feature>
<evidence type="ECO:0000256" key="1">
    <source>
        <dbReference type="ARBA" id="ARBA00004141"/>
    </source>
</evidence>
<comment type="caution">
    <text evidence="7">The sequence shown here is derived from an EMBL/GenBank/DDBJ whole genome shotgun (WGS) entry which is preliminary data.</text>
</comment>
<evidence type="ECO:0000259" key="6">
    <source>
        <dbReference type="Pfam" id="PF13515"/>
    </source>
</evidence>
<evidence type="ECO:0000313" key="7">
    <source>
        <dbReference type="EMBL" id="GAA1091716.1"/>
    </source>
</evidence>
<feature type="transmembrane region" description="Helical" evidence="5">
    <location>
        <begin position="55"/>
        <end position="73"/>
    </location>
</feature>
<keyword evidence="4 5" id="KW-0472">Membrane</keyword>